<dbReference type="PROSITE" id="PS00028">
    <property type="entry name" value="ZINC_FINGER_C2H2_1"/>
    <property type="match status" value="2"/>
</dbReference>
<evidence type="ECO:0000256" key="7">
    <source>
        <dbReference type="PROSITE-ProRule" id="PRU00042"/>
    </source>
</evidence>
<dbReference type="Pfam" id="PF00096">
    <property type="entry name" value="zf-C2H2"/>
    <property type="match status" value="1"/>
</dbReference>
<reference evidence="10 11" key="1">
    <citation type="submission" date="2019-01" db="EMBL/GenBank/DDBJ databases">
        <title>Draft Genome and Complete Hox-Cluster Characterization of the Sterlet Sturgeon (Acipenser ruthenus).</title>
        <authorList>
            <person name="Wei Q."/>
        </authorList>
    </citation>
    <scope>NUCLEOTIDE SEQUENCE [LARGE SCALE GENOMIC DNA]</scope>
    <source>
        <strain evidence="10">WHYD16114868_AA</strain>
        <tissue evidence="10">Blood</tissue>
    </source>
</reference>
<dbReference type="SMART" id="SM00355">
    <property type="entry name" value="ZnF_C2H2"/>
    <property type="match status" value="2"/>
</dbReference>
<keyword evidence="2" id="KW-0479">Metal-binding</keyword>
<dbReference type="PROSITE" id="PS50157">
    <property type="entry name" value="ZINC_FINGER_C2H2_2"/>
    <property type="match status" value="2"/>
</dbReference>
<sequence length="216" mass="23863">MSTKHPLLKRGGPSPGALGPPALKQACLEEGEGEGEGEVLTVRIKEEEQEESQTSGAFSAWGSNERPLQEEDPPFVCHVCSLPFPSPRALLAHQPSHLDPRPFKCPICGDGFEQPAALASHERRHLRQSRYVCRDCAMPHVSARPAKPDEQLKRWFSSLWNYNSDKLNYNSQRAALHPSQPRPAPFVASQSTYPGHTWCETQTSCVGGDRGGVKQE</sequence>
<name>A0A444U9P0_ACIRT</name>
<dbReference type="PANTHER" id="PTHR16515:SF49">
    <property type="entry name" value="GASTRULA ZINC FINGER PROTEIN XLCGF49.1-LIKE-RELATED"/>
    <property type="match status" value="1"/>
</dbReference>
<feature type="compositionally biased region" description="Low complexity" evidence="8">
    <location>
        <begin position="11"/>
        <end position="23"/>
    </location>
</feature>
<evidence type="ECO:0000256" key="5">
    <source>
        <dbReference type="ARBA" id="ARBA00022833"/>
    </source>
</evidence>
<evidence type="ECO:0000259" key="9">
    <source>
        <dbReference type="PROSITE" id="PS50157"/>
    </source>
</evidence>
<keyword evidence="6" id="KW-0539">Nucleus</keyword>
<gene>
    <name evidence="10" type="ORF">EOD39_16484</name>
</gene>
<dbReference type="PANTHER" id="PTHR16515">
    <property type="entry name" value="PR DOMAIN ZINC FINGER PROTEIN"/>
    <property type="match status" value="1"/>
</dbReference>
<evidence type="ECO:0000256" key="4">
    <source>
        <dbReference type="ARBA" id="ARBA00022771"/>
    </source>
</evidence>
<dbReference type="GO" id="GO:0010468">
    <property type="term" value="P:regulation of gene expression"/>
    <property type="evidence" value="ECO:0007669"/>
    <property type="project" value="TreeGrafter"/>
</dbReference>
<comment type="subcellular location">
    <subcellularLocation>
        <location evidence="1">Nucleus</location>
    </subcellularLocation>
</comment>
<keyword evidence="3" id="KW-0677">Repeat</keyword>
<organism evidence="10 11">
    <name type="scientific">Acipenser ruthenus</name>
    <name type="common">Sterlet sturgeon</name>
    <dbReference type="NCBI Taxonomy" id="7906"/>
    <lineage>
        <taxon>Eukaryota</taxon>
        <taxon>Metazoa</taxon>
        <taxon>Chordata</taxon>
        <taxon>Craniata</taxon>
        <taxon>Vertebrata</taxon>
        <taxon>Euteleostomi</taxon>
        <taxon>Actinopterygii</taxon>
        <taxon>Chondrostei</taxon>
        <taxon>Acipenseriformes</taxon>
        <taxon>Acipenseridae</taxon>
        <taxon>Acipenser</taxon>
    </lineage>
</organism>
<dbReference type="FunFam" id="3.30.160.60:FF:000446">
    <property type="entry name" value="Zinc finger protein"/>
    <property type="match status" value="1"/>
</dbReference>
<feature type="domain" description="C2H2-type" evidence="9">
    <location>
        <begin position="103"/>
        <end position="130"/>
    </location>
</feature>
<dbReference type="GO" id="GO:0005634">
    <property type="term" value="C:nucleus"/>
    <property type="evidence" value="ECO:0007669"/>
    <property type="project" value="UniProtKB-SubCell"/>
</dbReference>
<evidence type="ECO:0000313" key="11">
    <source>
        <dbReference type="Proteomes" id="UP000289886"/>
    </source>
</evidence>
<evidence type="ECO:0000256" key="6">
    <source>
        <dbReference type="ARBA" id="ARBA00023242"/>
    </source>
</evidence>
<evidence type="ECO:0000256" key="1">
    <source>
        <dbReference type="ARBA" id="ARBA00004123"/>
    </source>
</evidence>
<protein>
    <submittedName>
        <fullName evidence="10">Zinc finger protein 169</fullName>
    </submittedName>
</protein>
<dbReference type="Gene3D" id="3.30.160.60">
    <property type="entry name" value="Classic Zinc Finger"/>
    <property type="match status" value="1"/>
</dbReference>
<dbReference type="AlphaFoldDB" id="A0A444U9P0"/>
<keyword evidence="11" id="KW-1185">Reference proteome</keyword>
<accession>A0A444U9P0</accession>
<keyword evidence="5" id="KW-0862">Zinc</keyword>
<dbReference type="InterPro" id="IPR013087">
    <property type="entry name" value="Znf_C2H2_type"/>
</dbReference>
<feature type="region of interest" description="Disordered" evidence="8">
    <location>
        <begin position="1"/>
        <end position="66"/>
    </location>
</feature>
<evidence type="ECO:0000313" key="10">
    <source>
        <dbReference type="EMBL" id="RXM31886.1"/>
    </source>
</evidence>
<evidence type="ECO:0000256" key="2">
    <source>
        <dbReference type="ARBA" id="ARBA00022723"/>
    </source>
</evidence>
<proteinExistence type="predicted"/>
<keyword evidence="4 7" id="KW-0863">Zinc-finger</keyword>
<feature type="domain" description="C2H2-type" evidence="9">
    <location>
        <begin position="75"/>
        <end position="102"/>
    </location>
</feature>
<dbReference type="EMBL" id="SCEB01214994">
    <property type="protein sequence ID" value="RXM31886.1"/>
    <property type="molecule type" value="Genomic_DNA"/>
</dbReference>
<comment type="caution">
    <text evidence="10">The sequence shown here is derived from an EMBL/GenBank/DDBJ whole genome shotgun (WGS) entry which is preliminary data.</text>
</comment>
<dbReference type="Proteomes" id="UP000289886">
    <property type="component" value="Unassembled WGS sequence"/>
</dbReference>
<dbReference type="SUPFAM" id="SSF57667">
    <property type="entry name" value="beta-beta-alpha zinc fingers"/>
    <property type="match status" value="1"/>
</dbReference>
<dbReference type="InterPro" id="IPR050331">
    <property type="entry name" value="Zinc_finger"/>
</dbReference>
<dbReference type="GO" id="GO:0008270">
    <property type="term" value="F:zinc ion binding"/>
    <property type="evidence" value="ECO:0007669"/>
    <property type="project" value="UniProtKB-KW"/>
</dbReference>
<dbReference type="InterPro" id="IPR036236">
    <property type="entry name" value="Znf_C2H2_sf"/>
</dbReference>
<evidence type="ECO:0000256" key="3">
    <source>
        <dbReference type="ARBA" id="ARBA00022737"/>
    </source>
</evidence>
<dbReference type="Pfam" id="PF13912">
    <property type="entry name" value="zf-C2H2_6"/>
    <property type="match status" value="1"/>
</dbReference>
<evidence type="ECO:0000256" key="8">
    <source>
        <dbReference type="SAM" id="MobiDB-lite"/>
    </source>
</evidence>